<dbReference type="InterPro" id="IPR016135">
    <property type="entry name" value="UBQ-conjugating_enzyme/RWD"/>
</dbReference>
<reference evidence="13 14" key="1">
    <citation type="submission" date="2014-07" db="EMBL/GenBank/DDBJ databases">
        <title>Genomic and transcriptomic analysis on Apis cerana provide comprehensive insights into honey bee biology.</title>
        <authorList>
            <person name="Diao Q."/>
            <person name="Sun L."/>
            <person name="Zheng H."/>
            <person name="Zheng H."/>
            <person name="Xu S."/>
            <person name="Wang S."/>
            <person name="Zeng Z."/>
            <person name="Hu F."/>
            <person name="Su S."/>
            <person name="Wu J."/>
        </authorList>
    </citation>
    <scope>NUCLEOTIDE SEQUENCE [LARGE SCALE GENOMIC DNA]</scope>
    <source>
        <tissue evidence="13">Pupae without intestine</tissue>
    </source>
</reference>
<dbReference type="PROSITE" id="PS50908">
    <property type="entry name" value="RWD"/>
    <property type="match status" value="1"/>
</dbReference>
<feature type="zinc finger region" description="C3H1-type" evidence="7">
    <location>
        <begin position="481"/>
        <end position="508"/>
    </location>
</feature>
<dbReference type="OrthoDB" id="5600252at2759"/>
<keyword evidence="6" id="KW-0067">ATP-binding</keyword>
<comment type="similarity">
    <text evidence="1">Belongs to the DEAD box helicase family. DEAH subfamily.</text>
</comment>
<keyword evidence="3" id="KW-0547">Nucleotide-binding</keyword>
<dbReference type="SUPFAM" id="SSF54495">
    <property type="entry name" value="UBC-like"/>
    <property type="match status" value="1"/>
</dbReference>
<dbReference type="FunFam" id="3.40.50.300:FF:000284">
    <property type="entry name" value="probable ATP-dependent RNA helicase YTHDC2"/>
    <property type="match status" value="1"/>
</dbReference>
<evidence type="ECO:0000256" key="7">
    <source>
        <dbReference type="PROSITE-ProRule" id="PRU00723"/>
    </source>
</evidence>
<protein>
    <recommendedName>
        <fullName evidence="2">RNA helicase</fullName>
        <ecNumber evidence="2">3.6.4.13</ecNumber>
    </recommendedName>
</protein>
<dbReference type="PROSITE" id="PS51192">
    <property type="entry name" value="HELICASE_ATP_BIND_1"/>
    <property type="match status" value="1"/>
</dbReference>
<dbReference type="InterPro" id="IPR048333">
    <property type="entry name" value="HA2_WH"/>
</dbReference>
<dbReference type="Pfam" id="PF26026">
    <property type="entry name" value="RNA_hel_CTD"/>
    <property type="match status" value="1"/>
</dbReference>
<dbReference type="InterPro" id="IPR014001">
    <property type="entry name" value="Helicase_ATP-bd"/>
</dbReference>
<dbReference type="InterPro" id="IPR011545">
    <property type="entry name" value="DEAD/DEAH_box_helicase_dom"/>
</dbReference>
<feature type="domain" description="C3H1-type" evidence="10">
    <location>
        <begin position="481"/>
        <end position="508"/>
    </location>
</feature>
<dbReference type="SUPFAM" id="SSF82171">
    <property type="entry name" value="DPP6 N-terminal domain-like"/>
    <property type="match status" value="1"/>
</dbReference>
<feature type="coiled-coil region" evidence="8">
    <location>
        <begin position="457"/>
        <end position="484"/>
    </location>
</feature>
<dbReference type="FunFam" id="1.20.120.1080:FF:000002">
    <property type="entry name" value="Putative ATP-dependent RNA helicase DHX36"/>
    <property type="match status" value="1"/>
</dbReference>
<dbReference type="InterPro" id="IPR006575">
    <property type="entry name" value="RWD_dom"/>
</dbReference>
<keyword evidence="8" id="KW-0175">Coiled coil</keyword>
<dbReference type="GO" id="GO:0003723">
    <property type="term" value="F:RNA binding"/>
    <property type="evidence" value="ECO:0007669"/>
    <property type="project" value="TreeGrafter"/>
</dbReference>
<dbReference type="InterPro" id="IPR015943">
    <property type="entry name" value="WD40/YVTN_repeat-like_dom_sf"/>
</dbReference>
<evidence type="ECO:0000256" key="8">
    <source>
        <dbReference type="SAM" id="Coils"/>
    </source>
</evidence>
<dbReference type="InterPro" id="IPR011709">
    <property type="entry name" value="DEAD-box_helicase_OB_fold"/>
</dbReference>
<feature type="domain" description="Helicase ATP-binding" evidence="12">
    <location>
        <begin position="682"/>
        <end position="851"/>
    </location>
</feature>
<name>A0A2A3E456_APICC</name>
<evidence type="ECO:0000256" key="5">
    <source>
        <dbReference type="ARBA" id="ARBA00022806"/>
    </source>
</evidence>
<keyword evidence="7" id="KW-0863">Zinc-finger</keyword>
<dbReference type="SUPFAM" id="SSF52540">
    <property type="entry name" value="P-loop containing nucleoside triphosphate hydrolases"/>
    <property type="match status" value="1"/>
</dbReference>
<evidence type="ECO:0000313" key="14">
    <source>
        <dbReference type="Proteomes" id="UP000242457"/>
    </source>
</evidence>
<dbReference type="Pfam" id="PF07717">
    <property type="entry name" value="OB_NTP_bind"/>
    <property type="match status" value="1"/>
</dbReference>
<evidence type="ECO:0000256" key="2">
    <source>
        <dbReference type="ARBA" id="ARBA00012552"/>
    </source>
</evidence>
<evidence type="ECO:0000256" key="1">
    <source>
        <dbReference type="ARBA" id="ARBA00008792"/>
    </source>
</evidence>
<dbReference type="SMART" id="SM00356">
    <property type="entry name" value="ZnF_C3H1"/>
    <property type="match status" value="1"/>
</dbReference>
<dbReference type="Pfam" id="PF04408">
    <property type="entry name" value="WHD_HA2"/>
    <property type="match status" value="1"/>
</dbReference>
<evidence type="ECO:0000259" key="10">
    <source>
        <dbReference type="PROSITE" id="PS50103"/>
    </source>
</evidence>
<dbReference type="InterPro" id="IPR009060">
    <property type="entry name" value="UBA-like_sf"/>
</dbReference>
<dbReference type="Gene3D" id="1.20.120.1080">
    <property type="match status" value="1"/>
</dbReference>
<organism evidence="13 14">
    <name type="scientific">Apis cerana cerana</name>
    <name type="common">Oriental honeybee</name>
    <dbReference type="NCBI Taxonomy" id="94128"/>
    <lineage>
        <taxon>Eukaryota</taxon>
        <taxon>Metazoa</taxon>
        <taxon>Ecdysozoa</taxon>
        <taxon>Arthropoda</taxon>
        <taxon>Hexapoda</taxon>
        <taxon>Insecta</taxon>
        <taxon>Pterygota</taxon>
        <taxon>Neoptera</taxon>
        <taxon>Endopterygota</taxon>
        <taxon>Hymenoptera</taxon>
        <taxon>Apocrita</taxon>
        <taxon>Aculeata</taxon>
        <taxon>Apoidea</taxon>
        <taxon>Anthophila</taxon>
        <taxon>Apidae</taxon>
        <taxon>Apis</taxon>
    </lineage>
</organism>
<dbReference type="EC" id="3.6.4.13" evidence="2"/>
<dbReference type="GO" id="GO:0003724">
    <property type="term" value="F:RNA helicase activity"/>
    <property type="evidence" value="ECO:0007669"/>
    <property type="project" value="UniProtKB-EC"/>
</dbReference>
<keyword evidence="7" id="KW-0479">Metal-binding</keyword>
<evidence type="ECO:0000259" key="11">
    <source>
        <dbReference type="PROSITE" id="PS50908"/>
    </source>
</evidence>
<keyword evidence="14" id="KW-1185">Reference proteome</keyword>
<dbReference type="PROSITE" id="PS50030">
    <property type="entry name" value="UBA"/>
    <property type="match status" value="1"/>
</dbReference>
<dbReference type="Gene3D" id="3.40.50.300">
    <property type="entry name" value="P-loop containing nucleotide triphosphate hydrolases"/>
    <property type="match status" value="2"/>
</dbReference>
<keyword evidence="5 13" id="KW-0347">Helicase</keyword>
<dbReference type="Gene3D" id="2.130.10.10">
    <property type="entry name" value="YVTN repeat-like/Quinoprotein amine dehydrogenase"/>
    <property type="match status" value="1"/>
</dbReference>
<sequence>MQPRYTCDFYYSKMSKLICGHLNSIDGICWSPNSELLCIWSSFSDETKLIIYSTIFERDIAVFYPAQFQNLKGIENVTWMPSGQLLAITGFNEMIVLLNHVTWKPLLHLYLEPIIKENYLNKVYEERIIQLNFSNKSTNYYNKYILEEKSERPINIKIGRKNNIERLSIAKFDILEFSSCGQYLAIKHQLYPTTLWIWNIIDDYLDYLLVENTIVAAKWNPTRAHLLIFCECVYIFEWTPHNANCISSPRNITILDARWHPQGNFLLLNISTKNKNKNNNSHISSKLKVELQTLRISEESEQQLYDTLKHIYGSSFKLSDASEFENKRSNLGKQYWMERGNLIIKGIVDYSSKNNKPKTEEQISRQFATSKLKSYGFHHSHCMEALIHTEGDVGKALEVLFYKYYELENIIRNKIPDDIETIELLEKRNEEREALESIYGNMFTEKIKNQIWIVQVKLDYLVRNDEIEEEIERIKQKQEKEKEKEICRLFIHKKCRFGNKCRFLHQQPQIIKMPEREDPYFTLEIRFPEGCKYPYEPPYFYFYKNDGIFPSINCLRIGKRLYDEALLISADGTPSIFSIISLLENEYDIKEYLEENKKQFVDPNELLFQKQSENENETNIATHYELGSIHRKNRNNISWEEILKEDNLIEKNFKEKQTNSRYKKMKEIRETLPAWTKMNEILELIHKNQVTIISGETGCGKSTQVPQFLLDDWICNRSKSKEHVNIICTQPRRISAIGVAERIATERNECIGDIVGYQIRLESKISNRTRLTFCTTGILLQRFSMNPELTDVTHIIVDEVHERSAESDFLLMLLKELLHKRSNLKIILMSATLKSEIFSSYFKGAPVLCIPGKTFPVERIFLEDIFERTNYVLEENSKFTRKIKGDWVQLQIDLETAEIEGLSAPIPKESIEDENLSLTQLVSRYQAFNNGKMKETRFNSNQNMESLETCWVSRANALQRKGRAGRVMSGICIHLYTSYKFKYHFTAQPVPEILRIPLEPLLLRIQLLHIGKKIDLHKILSKMLEPPTEENINSAIKRLQDVGAFNSECTLTPLGHHLATLPVNVRIGKLILFGAIFCCLDSALTIAACLSHKNPFTIPFEKRHEIDAKKEFFTANSDQLTILKAYKKWLEAYTRNTNAGQAFANENYLSMRTLCTLADIKYQLLELLVSIGFVPINLPKRQPNVDKIVEITGFELNINNDNYKLLQGLLCAALYPNVVKVFTPEKSFQIQSAGAIPIQPKPEELRFQTKNDGFVSIHPSSVNFHVGYFPSPYLVFQEKVKTSKIFIKEVSMVPILPLILFSDYELKIELHNGIFIVSLEDDWILFSVESHRVAQLLQRMRIELVELLEQKMKEPLLNLLNHQNGKKIIQTIVNVVTRE</sequence>
<dbReference type="GO" id="GO:0005524">
    <property type="term" value="F:ATP binding"/>
    <property type="evidence" value="ECO:0007669"/>
    <property type="project" value="UniProtKB-KW"/>
</dbReference>
<feature type="domain" description="UBA" evidence="9">
    <location>
        <begin position="358"/>
        <end position="403"/>
    </location>
</feature>
<dbReference type="PANTHER" id="PTHR18934">
    <property type="entry name" value="ATP-DEPENDENT RNA HELICASE"/>
    <property type="match status" value="1"/>
</dbReference>
<dbReference type="CDD" id="cd23825">
    <property type="entry name" value="RWD_DHX57"/>
    <property type="match status" value="1"/>
</dbReference>
<dbReference type="GO" id="GO:0016787">
    <property type="term" value="F:hydrolase activity"/>
    <property type="evidence" value="ECO:0007669"/>
    <property type="project" value="UniProtKB-KW"/>
</dbReference>
<dbReference type="SUPFAM" id="SSF46934">
    <property type="entry name" value="UBA-like"/>
    <property type="match status" value="1"/>
</dbReference>
<dbReference type="Pfam" id="PF21010">
    <property type="entry name" value="HA2_C"/>
    <property type="match status" value="1"/>
</dbReference>
<dbReference type="InterPro" id="IPR027417">
    <property type="entry name" value="P-loop_NTPase"/>
</dbReference>
<evidence type="ECO:0000259" key="12">
    <source>
        <dbReference type="PROSITE" id="PS51192"/>
    </source>
</evidence>
<evidence type="ECO:0000256" key="3">
    <source>
        <dbReference type="ARBA" id="ARBA00022741"/>
    </source>
</evidence>
<evidence type="ECO:0000259" key="9">
    <source>
        <dbReference type="PROSITE" id="PS50030"/>
    </source>
</evidence>
<dbReference type="InterPro" id="IPR007502">
    <property type="entry name" value="Helicase-assoc_dom"/>
</dbReference>
<dbReference type="SMART" id="SM00487">
    <property type="entry name" value="DEXDc"/>
    <property type="match status" value="1"/>
</dbReference>
<keyword evidence="4" id="KW-0378">Hydrolase</keyword>
<evidence type="ECO:0000256" key="6">
    <source>
        <dbReference type="ARBA" id="ARBA00022840"/>
    </source>
</evidence>
<dbReference type="PANTHER" id="PTHR18934:SF145">
    <property type="entry name" value="ATP-DEPENDENT RNA HELICASE DHX57-RELATED"/>
    <property type="match status" value="1"/>
</dbReference>
<dbReference type="GO" id="GO:0008270">
    <property type="term" value="F:zinc ion binding"/>
    <property type="evidence" value="ECO:0007669"/>
    <property type="project" value="UniProtKB-KW"/>
</dbReference>
<dbReference type="EMBL" id="KZ288425">
    <property type="protein sequence ID" value="PBC25939.1"/>
    <property type="molecule type" value="Genomic_DNA"/>
</dbReference>
<dbReference type="InterPro" id="IPR015940">
    <property type="entry name" value="UBA"/>
</dbReference>
<dbReference type="STRING" id="94128.A0A2A3E456"/>
<dbReference type="Pfam" id="PF00270">
    <property type="entry name" value="DEAD"/>
    <property type="match status" value="1"/>
</dbReference>
<dbReference type="InterPro" id="IPR059023">
    <property type="entry name" value="RNA_hel_CTD"/>
</dbReference>
<dbReference type="Pfam" id="PF05773">
    <property type="entry name" value="RWD"/>
    <property type="match status" value="1"/>
</dbReference>
<gene>
    <name evidence="13" type="ORF">APICC_09528</name>
</gene>
<accession>A0A2A3E456</accession>
<dbReference type="Gene3D" id="3.10.110.10">
    <property type="entry name" value="Ubiquitin Conjugating Enzyme"/>
    <property type="match status" value="1"/>
</dbReference>
<dbReference type="Proteomes" id="UP000242457">
    <property type="component" value="Unassembled WGS sequence"/>
</dbReference>
<keyword evidence="7" id="KW-0862">Zinc</keyword>
<proteinExistence type="inferred from homology"/>
<dbReference type="InterPro" id="IPR000571">
    <property type="entry name" value="Znf_CCCH"/>
</dbReference>
<evidence type="ECO:0000256" key="4">
    <source>
        <dbReference type="ARBA" id="ARBA00022801"/>
    </source>
</evidence>
<dbReference type="CDD" id="cd17917">
    <property type="entry name" value="DEXHc_RHA-like"/>
    <property type="match status" value="1"/>
</dbReference>
<feature type="domain" description="RWD" evidence="11">
    <location>
        <begin position="430"/>
        <end position="590"/>
    </location>
</feature>
<dbReference type="SMART" id="SM00847">
    <property type="entry name" value="HA2"/>
    <property type="match status" value="1"/>
</dbReference>
<dbReference type="PROSITE" id="PS50103">
    <property type="entry name" value="ZF_C3H1"/>
    <property type="match status" value="1"/>
</dbReference>
<evidence type="ECO:0000313" key="13">
    <source>
        <dbReference type="EMBL" id="PBC25939.1"/>
    </source>
</evidence>